<keyword evidence="7 9" id="KW-0675">Receptor</keyword>
<evidence type="ECO:0000256" key="1">
    <source>
        <dbReference type="ARBA" id="ARBA00004651"/>
    </source>
</evidence>
<comment type="similarity">
    <text evidence="9">Belongs to the G-protein coupled receptor 1 family.</text>
</comment>
<feature type="transmembrane region" description="Helical" evidence="11">
    <location>
        <begin position="300"/>
        <end position="318"/>
    </location>
</feature>
<organism evidence="13 14">
    <name type="scientific">Ditylenchus dipsaci</name>
    <dbReference type="NCBI Taxonomy" id="166011"/>
    <lineage>
        <taxon>Eukaryota</taxon>
        <taxon>Metazoa</taxon>
        <taxon>Ecdysozoa</taxon>
        <taxon>Nematoda</taxon>
        <taxon>Chromadorea</taxon>
        <taxon>Rhabditida</taxon>
        <taxon>Tylenchina</taxon>
        <taxon>Tylenchomorpha</taxon>
        <taxon>Sphaerularioidea</taxon>
        <taxon>Anguinidae</taxon>
        <taxon>Anguininae</taxon>
        <taxon>Ditylenchus</taxon>
    </lineage>
</organism>
<evidence type="ECO:0000256" key="4">
    <source>
        <dbReference type="ARBA" id="ARBA00022989"/>
    </source>
</evidence>
<evidence type="ECO:0000256" key="9">
    <source>
        <dbReference type="RuleBase" id="RU000688"/>
    </source>
</evidence>
<keyword evidence="3 9" id="KW-0812">Transmembrane</keyword>
<evidence type="ECO:0000259" key="12">
    <source>
        <dbReference type="PROSITE" id="PS50262"/>
    </source>
</evidence>
<dbReference type="PANTHER" id="PTHR24248">
    <property type="entry name" value="ADRENERGIC RECEPTOR-RELATED G-PROTEIN COUPLED RECEPTOR"/>
    <property type="match status" value="1"/>
</dbReference>
<dbReference type="GO" id="GO:0043410">
    <property type="term" value="P:positive regulation of MAPK cascade"/>
    <property type="evidence" value="ECO:0007669"/>
    <property type="project" value="TreeGrafter"/>
</dbReference>
<evidence type="ECO:0000313" key="13">
    <source>
        <dbReference type="Proteomes" id="UP000887574"/>
    </source>
</evidence>
<evidence type="ECO:0000256" key="8">
    <source>
        <dbReference type="ARBA" id="ARBA00023224"/>
    </source>
</evidence>
<dbReference type="GO" id="GO:0071880">
    <property type="term" value="P:adenylate cyclase-activating adrenergic receptor signaling pathway"/>
    <property type="evidence" value="ECO:0007669"/>
    <property type="project" value="TreeGrafter"/>
</dbReference>
<dbReference type="WBParaSite" id="jg8145">
    <property type="protein sequence ID" value="jg8145"/>
    <property type="gene ID" value="jg8145"/>
</dbReference>
<feature type="transmembrane region" description="Helical" evidence="11">
    <location>
        <begin position="86"/>
        <end position="107"/>
    </location>
</feature>
<comment type="subcellular location">
    <subcellularLocation>
        <location evidence="1">Cell membrane</location>
        <topology evidence="1">Multi-pass membrane protein</topology>
    </subcellularLocation>
</comment>
<keyword evidence="2" id="KW-1003">Cell membrane</keyword>
<keyword evidence="8 9" id="KW-0807">Transducer</keyword>
<feature type="compositionally biased region" description="Polar residues" evidence="10">
    <location>
        <begin position="614"/>
        <end position="632"/>
    </location>
</feature>
<evidence type="ECO:0000256" key="10">
    <source>
        <dbReference type="SAM" id="MobiDB-lite"/>
    </source>
</evidence>
<dbReference type="InterPro" id="IPR000276">
    <property type="entry name" value="GPCR_Rhodpsn"/>
</dbReference>
<keyword evidence="4 11" id="KW-1133">Transmembrane helix</keyword>
<dbReference type="GO" id="GO:0005886">
    <property type="term" value="C:plasma membrane"/>
    <property type="evidence" value="ECO:0007669"/>
    <property type="project" value="UniProtKB-SubCell"/>
</dbReference>
<evidence type="ECO:0000313" key="14">
    <source>
        <dbReference type="WBParaSite" id="jg8145"/>
    </source>
</evidence>
<feature type="region of interest" description="Disordered" evidence="10">
    <location>
        <begin position="613"/>
        <end position="632"/>
    </location>
</feature>
<dbReference type="AlphaFoldDB" id="A0A915ENK2"/>
<evidence type="ECO:0000256" key="5">
    <source>
        <dbReference type="ARBA" id="ARBA00023040"/>
    </source>
</evidence>
<feature type="domain" description="G-protein coupled receptors family 1 profile" evidence="12">
    <location>
        <begin position="1"/>
        <end position="354"/>
    </location>
</feature>
<keyword evidence="5 9" id="KW-0297">G-protein coupled receptor</keyword>
<feature type="transmembrane region" description="Helical" evidence="11">
    <location>
        <begin position="338"/>
        <end position="357"/>
    </location>
</feature>
<dbReference type="Pfam" id="PF00001">
    <property type="entry name" value="7tm_1"/>
    <property type="match status" value="2"/>
</dbReference>
<dbReference type="GO" id="GO:0004930">
    <property type="term" value="F:G protein-coupled receptor activity"/>
    <property type="evidence" value="ECO:0007669"/>
    <property type="project" value="UniProtKB-KW"/>
</dbReference>
<dbReference type="InterPro" id="IPR017452">
    <property type="entry name" value="GPCR_Rhodpsn_7TM"/>
</dbReference>
<proteinExistence type="inferred from homology"/>
<dbReference type="PRINTS" id="PR00237">
    <property type="entry name" value="GPCRRHODOPSN"/>
</dbReference>
<name>A0A915ENK2_9BILA</name>
<dbReference type="PROSITE" id="PS00237">
    <property type="entry name" value="G_PROTEIN_RECEP_F1_1"/>
    <property type="match status" value="1"/>
</dbReference>
<evidence type="ECO:0000256" key="3">
    <source>
        <dbReference type="ARBA" id="ARBA00022692"/>
    </source>
</evidence>
<reference evidence="14" key="1">
    <citation type="submission" date="2022-11" db="UniProtKB">
        <authorList>
            <consortium name="WormBaseParasite"/>
        </authorList>
    </citation>
    <scope>IDENTIFICATION</scope>
</reference>
<sequence length="687" mass="77634">MPMTTTFENTVSSVWTWSFSWCLLYSYSDVFLCSASIVHMTVISLDRFLGISKPLKTRNNPLAVLAIMDHSNILQDNVCAINNRYYMIYGSTLSFLIPFVIMAVTYVKTTHLLNKQASQLSQRADNFHNGLRRTMMHRKLGYARTNSYSLTQTHPDSTNGHLYSNTSGSHVHRNSVLHPSLVLSNGGGFQSLQSPLAIHNKHAQLNCGSGESGKCALNVSSKHGMYANKWKAEEDEEEDSPVLLNRSKFHRRSMALRTHIGKLRNQTTTVLMTITGRKATGSSLVNNQLELANEHKATRVLAVVFFCFFLCWTPFFLFNFTLGFCGEKCGVPSWASSLFLWLGYFSSTLNPIIYTIFNKRFRKTFLKILRCQCVRMHPFSEQMYSTYSRTHTYMGEAPSWSMMDKSYGTESFNKHSTRCGTTSCATKRRIAGRSGNRALSIAFPGSSENLLRQEMAALRRRTSLNTNQRRESKLSMTGQSLRPLNTEFRRGSNRQMVVLDKASEESSLSSSDCNNRTFEEFTSQRHEHKKKCLELTVQSLLDSRRSSDMCHLRKMLQPLDNSPLSRSLSAAILGVGANTPKITIQDNLSSRGDYDLNEKSRKFRRRSELPVDTSIKNNMNGSSSNGDRTLKNHNSASVDTAIIQTDEENMNEDGQSAVVIIESPVESRCFNRIFSIGDKFTSKETTI</sequence>
<accession>A0A915ENK2</accession>
<keyword evidence="6 11" id="KW-0472">Membrane</keyword>
<protein>
    <submittedName>
        <fullName evidence="14">G-protein coupled receptors family 1 profile domain-containing protein</fullName>
    </submittedName>
</protein>
<dbReference type="SUPFAM" id="SSF81321">
    <property type="entry name" value="Family A G protein-coupled receptor-like"/>
    <property type="match status" value="1"/>
</dbReference>
<dbReference type="Gene3D" id="1.20.1070.10">
    <property type="entry name" value="Rhodopsin 7-helix transmembrane proteins"/>
    <property type="match status" value="3"/>
</dbReference>
<dbReference type="PROSITE" id="PS50262">
    <property type="entry name" value="G_PROTEIN_RECEP_F1_2"/>
    <property type="match status" value="1"/>
</dbReference>
<evidence type="ECO:0000256" key="6">
    <source>
        <dbReference type="ARBA" id="ARBA00023136"/>
    </source>
</evidence>
<dbReference type="PANTHER" id="PTHR24248:SF66">
    <property type="entry name" value="OCTOPAMINE RECEPTOR BETA-3R"/>
    <property type="match status" value="1"/>
</dbReference>
<evidence type="ECO:0000256" key="7">
    <source>
        <dbReference type="ARBA" id="ARBA00023170"/>
    </source>
</evidence>
<dbReference type="Proteomes" id="UP000887574">
    <property type="component" value="Unplaced"/>
</dbReference>
<evidence type="ECO:0000256" key="2">
    <source>
        <dbReference type="ARBA" id="ARBA00022475"/>
    </source>
</evidence>
<evidence type="ECO:0000256" key="11">
    <source>
        <dbReference type="SAM" id="Phobius"/>
    </source>
</evidence>
<keyword evidence="13" id="KW-1185">Reference proteome</keyword>